<dbReference type="GO" id="GO:0022857">
    <property type="term" value="F:transmembrane transporter activity"/>
    <property type="evidence" value="ECO:0007669"/>
    <property type="project" value="InterPro"/>
</dbReference>
<feature type="transmembrane region" description="Helical" evidence="6">
    <location>
        <begin position="98"/>
        <end position="131"/>
    </location>
</feature>
<sequence length="534" mass="60570">MDNRSKLSFEQNINLISDGSETDSEQNININNVSVEYTIEKPSKKYTIHNTKFTKLIPMLSMTVLSYMMEENAMNMALPKIQEQFHIQSSLAQWTNTIYYIAVAAFGIPIGKFLDIYGCVNVALVFHSLLLSIKIGSFFINNFYGIITVRFLTGIFTSGTISIRNTMISQYAMDEQRMKVIQVSQIINQFCAVAVPFSNGQILSYINWHWIFIVGAVFNFTSIITIIPYQNVKGTKYQQYKFDIFGVLTLIIFISMFCLGCTLIETQSYLFAGLSFVGFIIGITGFIFIENRHPDPILPLFLLKNPVSDLFALNVMTFMIVVSVSWMLPQLEDQSSVVGLIQTIISVLSFVTSIILPFATKNIVFRYSLYVAYIWALFCMAIWIIFDLMSFYILTNMGLLTAMQILYSLTLMAAAPRYASKLSAFPTTSRTVGNSLGLCIFSSITQSICNWQQKIGKSHHDAFVIGSQISVIIMCILQLFMIVDAVFRLGNSRKELGKKGYKDTFIRELQEEEGEALLIKRSESLIVQKFFLKE</sequence>
<dbReference type="SUPFAM" id="SSF103473">
    <property type="entry name" value="MFS general substrate transporter"/>
    <property type="match status" value="1"/>
</dbReference>
<dbReference type="PANTHER" id="PTHR42718:SF9">
    <property type="entry name" value="MAJOR FACILITATOR SUPERFAMILY MULTIDRUG TRANSPORTER MFSC"/>
    <property type="match status" value="1"/>
</dbReference>
<dbReference type="CDD" id="cd06174">
    <property type="entry name" value="MFS"/>
    <property type="match status" value="1"/>
</dbReference>
<keyword evidence="10" id="KW-1185">Reference proteome</keyword>
<dbReference type="EMBL" id="CATOUU010000656">
    <property type="protein sequence ID" value="CAI9938641.1"/>
    <property type="molecule type" value="Genomic_DNA"/>
</dbReference>
<feature type="transmembrane region" description="Helical" evidence="6">
    <location>
        <begin position="340"/>
        <end position="360"/>
    </location>
</feature>
<evidence type="ECO:0000256" key="2">
    <source>
        <dbReference type="ARBA" id="ARBA00022448"/>
    </source>
</evidence>
<dbReference type="InterPro" id="IPR036259">
    <property type="entry name" value="MFS_trans_sf"/>
</dbReference>
<evidence type="ECO:0000259" key="7">
    <source>
        <dbReference type="PROSITE" id="PS50850"/>
    </source>
</evidence>
<reference evidence="9 10" key="2">
    <citation type="submission" date="2024-07" db="EMBL/GenBank/DDBJ databases">
        <authorList>
            <person name="Akdeniz Z."/>
        </authorList>
    </citation>
    <scope>NUCLEOTIDE SEQUENCE [LARGE SCALE GENOMIC DNA]</scope>
</reference>
<name>A0AA86PGR5_9EUKA</name>
<accession>A0AA86PGR5</accession>
<gene>
    <name evidence="9" type="ORF">HINF_LOCUS24155</name>
    <name evidence="8" type="ORF">HINF_LOCUS26286</name>
</gene>
<protein>
    <submittedName>
        <fullName evidence="8">Major facilitator superfamily protein</fullName>
    </submittedName>
    <submittedName>
        <fullName evidence="9">Major_facilitator superfamily protein</fullName>
    </submittedName>
</protein>
<comment type="subcellular location">
    <subcellularLocation>
        <location evidence="1">Membrane</location>
        <topology evidence="1">Multi-pass membrane protein</topology>
    </subcellularLocation>
</comment>
<evidence type="ECO:0000313" key="8">
    <source>
        <dbReference type="EMBL" id="CAI9938641.1"/>
    </source>
</evidence>
<evidence type="ECO:0000256" key="6">
    <source>
        <dbReference type="SAM" id="Phobius"/>
    </source>
</evidence>
<keyword evidence="4 6" id="KW-1133">Transmembrane helix</keyword>
<feature type="transmembrane region" description="Helical" evidence="6">
    <location>
        <begin position="270"/>
        <end position="289"/>
    </location>
</feature>
<dbReference type="Proteomes" id="UP001642409">
    <property type="component" value="Unassembled WGS sequence"/>
</dbReference>
<evidence type="ECO:0000313" key="9">
    <source>
        <dbReference type="EMBL" id="CAL6014199.1"/>
    </source>
</evidence>
<keyword evidence="5 6" id="KW-0472">Membrane</keyword>
<keyword evidence="2" id="KW-0813">Transport</keyword>
<dbReference type="InterPro" id="IPR011701">
    <property type="entry name" value="MFS"/>
</dbReference>
<feature type="transmembrane region" description="Helical" evidence="6">
    <location>
        <begin position="208"/>
        <end position="230"/>
    </location>
</feature>
<feature type="transmembrane region" description="Helical" evidence="6">
    <location>
        <begin position="242"/>
        <end position="264"/>
    </location>
</feature>
<dbReference type="PROSITE" id="PS50850">
    <property type="entry name" value="MFS"/>
    <property type="match status" value="1"/>
</dbReference>
<dbReference type="Pfam" id="PF07690">
    <property type="entry name" value="MFS_1"/>
    <property type="match status" value="1"/>
</dbReference>
<feature type="transmembrane region" description="Helical" evidence="6">
    <location>
        <begin position="465"/>
        <end position="489"/>
    </location>
</feature>
<evidence type="ECO:0000256" key="3">
    <source>
        <dbReference type="ARBA" id="ARBA00022692"/>
    </source>
</evidence>
<evidence type="ECO:0000256" key="5">
    <source>
        <dbReference type="ARBA" id="ARBA00023136"/>
    </source>
</evidence>
<feature type="domain" description="Major facilitator superfamily (MFS) profile" evidence="7">
    <location>
        <begin position="56"/>
        <end position="493"/>
    </location>
</feature>
<dbReference type="AlphaFoldDB" id="A0AA86PGR5"/>
<proteinExistence type="predicted"/>
<dbReference type="EMBL" id="CAXDID020000070">
    <property type="protein sequence ID" value="CAL6014199.1"/>
    <property type="molecule type" value="Genomic_DNA"/>
</dbReference>
<evidence type="ECO:0000256" key="1">
    <source>
        <dbReference type="ARBA" id="ARBA00004141"/>
    </source>
</evidence>
<reference evidence="8" key="1">
    <citation type="submission" date="2023-06" db="EMBL/GenBank/DDBJ databases">
        <authorList>
            <person name="Kurt Z."/>
        </authorList>
    </citation>
    <scope>NUCLEOTIDE SEQUENCE</scope>
</reference>
<dbReference type="PANTHER" id="PTHR42718">
    <property type="entry name" value="MAJOR FACILITATOR SUPERFAMILY MULTIDRUG TRANSPORTER MFSC"/>
    <property type="match status" value="1"/>
</dbReference>
<evidence type="ECO:0000313" key="10">
    <source>
        <dbReference type="Proteomes" id="UP001642409"/>
    </source>
</evidence>
<comment type="caution">
    <text evidence="8">The sequence shown here is derived from an EMBL/GenBank/DDBJ whole genome shotgun (WGS) entry which is preliminary data.</text>
</comment>
<evidence type="ECO:0000256" key="4">
    <source>
        <dbReference type="ARBA" id="ARBA00022989"/>
    </source>
</evidence>
<organism evidence="8">
    <name type="scientific">Hexamita inflata</name>
    <dbReference type="NCBI Taxonomy" id="28002"/>
    <lineage>
        <taxon>Eukaryota</taxon>
        <taxon>Metamonada</taxon>
        <taxon>Diplomonadida</taxon>
        <taxon>Hexamitidae</taxon>
        <taxon>Hexamitinae</taxon>
        <taxon>Hexamita</taxon>
    </lineage>
</organism>
<feature type="transmembrane region" description="Helical" evidence="6">
    <location>
        <begin position="392"/>
        <end position="414"/>
    </location>
</feature>
<dbReference type="InterPro" id="IPR020846">
    <property type="entry name" value="MFS_dom"/>
</dbReference>
<dbReference type="Gene3D" id="1.20.1250.20">
    <property type="entry name" value="MFS general substrate transporter like domains"/>
    <property type="match status" value="1"/>
</dbReference>
<keyword evidence="3 6" id="KW-0812">Transmembrane</keyword>
<feature type="transmembrane region" description="Helical" evidence="6">
    <location>
        <begin position="367"/>
        <end position="386"/>
    </location>
</feature>
<feature type="transmembrane region" description="Helical" evidence="6">
    <location>
        <begin position="143"/>
        <end position="163"/>
    </location>
</feature>
<dbReference type="GO" id="GO:0016020">
    <property type="term" value="C:membrane"/>
    <property type="evidence" value="ECO:0007669"/>
    <property type="project" value="UniProtKB-SubCell"/>
</dbReference>
<feature type="transmembrane region" description="Helical" evidence="6">
    <location>
        <begin position="310"/>
        <end position="328"/>
    </location>
</feature>